<dbReference type="PROSITE" id="PS00211">
    <property type="entry name" value="ABC_TRANSPORTER_1"/>
    <property type="match status" value="1"/>
</dbReference>
<evidence type="ECO:0000313" key="5">
    <source>
        <dbReference type="EMBL" id="SFP87119.1"/>
    </source>
</evidence>
<proteinExistence type="predicted"/>
<keyword evidence="1" id="KW-0813">Transport</keyword>
<dbReference type="InterPro" id="IPR003439">
    <property type="entry name" value="ABC_transporter-like_ATP-bd"/>
</dbReference>
<organism evidence="5 6">
    <name type="scientific">Amycolatopsis arida</name>
    <dbReference type="NCBI Taxonomy" id="587909"/>
    <lineage>
        <taxon>Bacteria</taxon>
        <taxon>Bacillati</taxon>
        <taxon>Actinomycetota</taxon>
        <taxon>Actinomycetes</taxon>
        <taxon>Pseudonocardiales</taxon>
        <taxon>Pseudonocardiaceae</taxon>
        <taxon>Amycolatopsis</taxon>
    </lineage>
</organism>
<dbReference type="Proteomes" id="UP000198727">
    <property type="component" value="Unassembled WGS sequence"/>
</dbReference>
<dbReference type="SMART" id="SM00382">
    <property type="entry name" value="AAA"/>
    <property type="match status" value="1"/>
</dbReference>
<sequence length="278" mass="28959">MTVVLGLYGVGKRYPGRPPVLTGVDLALHAGEVVAVIGGNGSGKSTLLRIVARLSRPSTGVVRGRPVTGYLPDRFPAGTRMKALAYLRHLGRIRGLSTAETTARALPLLDRLALAGGASTPLRELSKGNAQKVGLVQALLADPELLVVDEPFSGLDPDAHAVFGELVAEARDRGAAVVFTEHRPEVAAGLATTTVRLTGGRLVPVDVEPSEGPLARILLAATAADAWQAEPGVLAARDRDGLVELTVPAARCDALLLVALRRGCSVHAVRREAEVALA</sequence>
<dbReference type="SUPFAM" id="SSF52540">
    <property type="entry name" value="P-loop containing nucleoside triphosphate hydrolases"/>
    <property type="match status" value="1"/>
</dbReference>
<dbReference type="InterPro" id="IPR003593">
    <property type="entry name" value="AAA+_ATPase"/>
</dbReference>
<keyword evidence="6" id="KW-1185">Reference proteome</keyword>
<keyword evidence="3" id="KW-0067">ATP-binding</keyword>
<dbReference type="AlphaFoldDB" id="A0A1I5TVT2"/>
<accession>A0A1I5TVT2</accession>
<evidence type="ECO:0000256" key="2">
    <source>
        <dbReference type="ARBA" id="ARBA00022741"/>
    </source>
</evidence>
<name>A0A1I5TVT2_9PSEU</name>
<protein>
    <submittedName>
        <fullName evidence="5">ABC-type multidrug transport system, ATPase component</fullName>
    </submittedName>
</protein>
<dbReference type="OrthoDB" id="5182800at2"/>
<dbReference type="PANTHER" id="PTHR42939:SF1">
    <property type="entry name" value="ABC TRANSPORTER ATP-BINDING PROTEIN ALBC-RELATED"/>
    <property type="match status" value="1"/>
</dbReference>
<dbReference type="PANTHER" id="PTHR42939">
    <property type="entry name" value="ABC TRANSPORTER ATP-BINDING PROTEIN ALBC-RELATED"/>
    <property type="match status" value="1"/>
</dbReference>
<evidence type="ECO:0000313" key="6">
    <source>
        <dbReference type="Proteomes" id="UP000198727"/>
    </source>
</evidence>
<dbReference type="Gene3D" id="3.40.50.300">
    <property type="entry name" value="P-loop containing nucleotide triphosphate hydrolases"/>
    <property type="match status" value="1"/>
</dbReference>
<gene>
    <name evidence="5" type="ORF">SAMN05421810_103676</name>
</gene>
<dbReference type="GO" id="GO:0005524">
    <property type="term" value="F:ATP binding"/>
    <property type="evidence" value="ECO:0007669"/>
    <property type="project" value="UniProtKB-KW"/>
</dbReference>
<dbReference type="GO" id="GO:0016887">
    <property type="term" value="F:ATP hydrolysis activity"/>
    <property type="evidence" value="ECO:0007669"/>
    <property type="project" value="InterPro"/>
</dbReference>
<evidence type="ECO:0000256" key="1">
    <source>
        <dbReference type="ARBA" id="ARBA00022448"/>
    </source>
</evidence>
<dbReference type="InterPro" id="IPR027417">
    <property type="entry name" value="P-loop_NTPase"/>
</dbReference>
<dbReference type="PROSITE" id="PS50893">
    <property type="entry name" value="ABC_TRANSPORTER_2"/>
    <property type="match status" value="1"/>
</dbReference>
<dbReference type="Pfam" id="PF00005">
    <property type="entry name" value="ABC_tran"/>
    <property type="match status" value="1"/>
</dbReference>
<dbReference type="STRING" id="587909.SAMN05421810_103676"/>
<evidence type="ECO:0000256" key="3">
    <source>
        <dbReference type="ARBA" id="ARBA00022840"/>
    </source>
</evidence>
<reference evidence="6" key="1">
    <citation type="submission" date="2016-10" db="EMBL/GenBank/DDBJ databases">
        <authorList>
            <person name="Varghese N."/>
            <person name="Submissions S."/>
        </authorList>
    </citation>
    <scope>NUCLEOTIDE SEQUENCE [LARGE SCALE GENOMIC DNA]</scope>
    <source>
        <strain evidence="6">CGMCC 4.5579</strain>
    </source>
</reference>
<dbReference type="InterPro" id="IPR017871">
    <property type="entry name" value="ABC_transporter-like_CS"/>
</dbReference>
<dbReference type="InterPro" id="IPR051782">
    <property type="entry name" value="ABC_Transporter_VariousFunc"/>
</dbReference>
<dbReference type="EMBL" id="FOWW01000003">
    <property type="protein sequence ID" value="SFP87119.1"/>
    <property type="molecule type" value="Genomic_DNA"/>
</dbReference>
<keyword evidence="2" id="KW-0547">Nucleotide-binding</keyword>
<evidence type="ECO:0000259" key="4">
    <source>
        <dbReference type="PROSITE" id="PS50893"/>
    </source>
</evidence>
<feature type="domain" description="ABC transporter" evidence="4">
    <location>
        <begin position="5"/>
        <end position="224"/>
    </location>
</feature>